<evidence type="ECO:0000313" key="5">
    <source>
        <dbReference type="Proteomes" id="UP000490939"/>
    </source>
</evidence>
<dbReference type="Proteomes" id="UP000447873">
    <property type="component" value="Unassembled WGS sequence"/>
</dbReference>
<name>A0A8H3UGN8_VENIN</name>
<dbReference type="Proteomes" id="UP000490939">
    <property type="component" value="Unassembled WGS sequence"/>
</dbReference>
<evidence type="ECO:0000313" key="3">
    <source>
        <dbReference type="EMBL" id="KAE9993683.1"/>
    </source>
</evidence>
<comment type="caution">
    <text evidence="2">The sequence shown here is derived from an EMBL/GenBank/DDBJ whole genome shotgun (WGS) entry which is preliminary data.</text>
</comment>
<dbReference type="AlphaFoldDB" id="A0A8H3UGN8"/>
<organism evidence="2 4">
    <name type="scientific">Venturia inaequalis</name>
    <name type="common">Apple scab fungus</name>
    <dbReference type="NCBI Taxonomy" id="5025"/>
    <lineage>
        <taxon>Eukaryota</taxon>
        <taxon>Fungi</taxon>
        <taxon>Dikarya</taxon>
        <taxon>Ascomycota</taxon>
        <taxon>Pezizomycotina</taxon>
        <taxon>Dothideomycetes</taxon>
        <taxon>Pleosporomycetidae</taxon>
        <taxon>Venturiales</taxon>
        <taxon>Venturiaceae</taxon>
        <taxon>Venturia</taxon>
    </lineage>
</organism>
<feature type="chain" id="PRO_5044690580" evidence="1">
    <location>
        <begin position="18"/>
        <end position="217"/>
    </location>
</feature>
<evidence type="ECO:0000313" key="2">
    <source>
        <dbReference type="EMBL" id="KAE9969066.1"/>
    </source>
</evidence>
<dbReference type="EMBL" id="WNWR01000024">
    <property type="protein sequence ID" value="KAE9993683.1"/>
    <property type="molecule type" value="Genomic_DNA"/>
</dbReference>
<evidence type="ECO:0000256" key="1">
    <source>
        <dbReference type="SAM" id="SignalP"/>
    </source>
</evidence>
<sequence length="217" mass="23869">MQLITPILALLVVQIQALPSPATNVPEISGNEALTLPTVSKQLDFESPPANEVPGTSPNEALTLATSTKRLDRRVFGFGGCGSTSAWPTVQAVFFPPRPRRIDINMQQAQHNVEGFRHNWETVTFPIESEVTVPLWNPATGSFGTIVSVWNRTEQSRRVVVIVEVAPNRGTRGRIVEHRINIEVPGGLSHAVQSCMIKYFGANKNVKMYMWIEGPGS</sequence>
<reference evidence="2 4" key="1">
    <citation type="submission" date="2018-12" db="EMBL/GenBank/DDBJ databases">
        <title>Venturia inaequalis Genome Resource.</title>
        <authorList>
            <person name="Lichtner F.J."/>
        </authorList>
    </citation>
    <scope>NUCLEOTIDE SEQUENCE [LARGE SCALE GENOMIC DNA]</scope>
    <source>
        <strain evidence="2 4">120213</strain>
        <strain evidence="3 5">DMI_063113</strain>
    </source>
</reference>
<keyword evidence="1" id="KW-0732">Signal</keyword>
<gene>
    <name evidence="3" type="ORF">EG327_003947</name>
    <name evidence="2" type="ORF">EG328_007123</name>
</gene>
<protein>
    <submittedName>
        <fullName evidence="2">Uncharacterized protein</fullName>
    </submittedName>
</protein>
<accession>A0A8H3UGN8</accession>
<feature type="signal peptide" evidence="1">
    <location>
        <begin position="1"/>
        <end position="17"/>
    </location>
</feature>
<evidence type="ECO:0000313" key="4">
    <source>
        <dbReference type="Proteomes" id="UP000447873"/>
    </source>
</evidence>
<keyword evidence="5" id="KW-1185">Reference proteome</keyword>
<proteinExistence type="predicted"/>
<dbReference type="EMBL" id="WNWS01000381">
    <property type="protein sequence ID" value="KAE9969066.1"/>
    <property type="molecule type" value="Genomic_DNA"/>
</dbReference>